<proteinExistence type="predicted"/>
<name>A0A0E9VB94_ANGAN</name>
<dbReference type="EMBL" id="GBXM01033291">
    <property type="protein sequence ID" value="JAH75286.1"/>
    <property type="molecule type" value="Transcribed_RNA"/>
</dbReference>
<dbReference type="AlphaFoldDB" id="A0A0E9VB94"/>
<sequence>MHVCCKARCWTVWSHVGSTNKSAVLHIYSLNYLSKLADILFKENHVVPV</sequence>
<reference evidence="1" key="2">
    <citation type="journal article" date="2015" name="Fish Shellfish Immunol.">
        <title>Early steps in the European eel (Anguilla anguilla)-Vibrio vulnificus interaction in the gills: Role of the RtxA13 toxin.</title>
        <authorList>
            <person name="Callol A."/>
            <person name="Pajuelo D."/>
            <person name="Ebbesson L."/>
            <person name="Teles M."/>
            <person name="MacKenzie S."/>
            <person name="Amaro C."/>
        </authorList>
    </citation>
    <scope>NUCLEOTIDE SEQUENCE</scope>
</reference>
<protein>
    <submittedName>
        <fullName evidence="1">Uncharacterized protein</fullName>
    </submittedName>
</protein>
<reference evidence="1" key="1">
    <citation type="submission" date="2014-11" db="EMBL/GenBank/DDBJ databases">
        <authorList>
            <person name="Amaro Gonzalez C."/>
        </authorList>
    </citation>
    <scope>NUCLEOTIDE SEQUENCE</scope>
</reference>
<organism evidence="1">
    <name type="scientific">Anguilla anguilla</name>
    <name type="common">European freshwater eel</name>
    <name type="synonym">Muraena anguilla</name>
    <dbReference type="NCBI Taxonomy" id="7936"/>
    <lineage>
        <taxon>Eukaryota</taxon>
        <taxon>Metazoa</taxon>
        <taxon>Chordata</taxon>
        <taxon>Craniata</taxon>
        <taxon>Vertebrata</taxon>
        <taxon>Euteleostomi</taxon>
        <taxon>Actinopterygii</taxon>
        <taxon>Neopterygii</taxon>
        <taxon>Teleostei</taxon>
        <taxon>Anguilliformes</taxon>
        <taxon>Anguillidae</taxon>
        <taxon>Anguilla</taxon>
    </lineage>
</organism>
<accession>A0A0E9VB94</accession>
<evidence type="ECO:0000313" key="1">
    <source>
        <dbReference type="EMBL" id="JAH75286.1"/>
    </source>
</evidence>